<dbReference type="AlphaFoldDB" id="A0A2N9LWM9"/>
<dbReference type="Gene3D" id="3.90.550.10">
    <property type="entry name" value="Spore Coat Polysaccharide Biosynthesis Protein SpsA, Chain A"/>
    <property type="match status" value="1"/>
</dbReference>
<gene>
    <name evidence="8 10" type="primary">mobA</name>
    <name evidence="10" type="ORF">SBA5_60002</name>
</gene>
<keyword evidence="6 8" id="KW-0342">GTP-binding</keyword>
<keyword evidence="7 8" id="KW-0501">Molybdenum cofactor biosynthesis</keyword>
<feature type="binding site" evidence="8">
    <location>
        <position position="85"/>
    </location>
    <ligand>
        <name>GTP</name>
        <dbReference type="ChEBI" id="CHEBI:37565"/>
    </ligand>
</feature>
<dbReference type="GO" id="GO:0005737">
    <property type="term" value="C:cytoplasm"/>
    <property type="evidence" value="ECO:0007669"/>
    <property type="project" value="UniProtKB-SubCell"/>
</dbReference>
<comment type="catalytic activity">
    <reaction evidence="8">
        <text>Mo-molybdopterin + GTP + H(+) = Mo-molybdopterin guanine dinucleotide + diphosphate</text>
        <dbReference type="Rhea" id="RHEA:34243"/>
        <dbReference type="ChEBI" id="CHEBI:15378"/>
        <dbReference type="ChEBI" id="CHEBI:33019"/>
        <dbReference type="ChEBI" id="CHEBI:37565"/>
        <dbReference type="ChEBI" id="CHEBI:71302"/>
        <dbReference type="ChEBI" id="CHEBI:71310"/>
        <dbReference type="EC" id="2.7.7.77"/>
    </reaction>
</comment>
<dbReference type="GO" id="GO:0061603">
    <property type="term" value="F:molybdenum cofactor guanylyltransferase activity"/>
    <property type="evidence" value="ECO:0007669"/>
    <property type="project" value="UniProtKB-EC"/>
</dbReference>
<keyword evidence="1 8" id="KW-0963">Cytoplasm</keyword>
<keyword evidence="3 8" id="KW-0479">Metal-binding</keyword>
<keyword evidence="10" id="KW-0548">Nucleotidyltransferase</keyword>
<evidence type="ECO:0000256" key="8">
    <source>
        <dbReference type="HAMAP-Rule" id="MF_00316"/>
    </source>
</evidence>
<dbReference type="EC" id="2.7.7.77" evidence="8"/>
<accession>A0A2N9LWM9</accession>
<evidence type="ECO:0000256" key="7">
    <source>
        <dbReference type="ARBA" id="ARBA00023150"/>
    </source>
</evidence>
<evidence type="ECO:0000256" key="3">
    <source>
        <dbReference type="ARBA" id="ARBA00022723"/>
    </source>
</evidence>
<organism evidence="10 11">
    <name type="scientific">Candidatus Sulfuritelmatomonas gaucii</name>
    <dbReference type="NCBI Taxonomy" id="2043161"/>
    <lineage>
        <taxon>Bacteria</taxon>
        <taxon>Pseudomonadati</taxon>
        <taxon>Acidobacteriota</taxon>
        <taxon>Terriglobia</taxon>
        <taxon>Terriglobales</taxon>
        <taxon>Acidobacteriaceae</taxon>
        <taxon>Candidatus Sulfuritelmatomonas</taxon>
    </lineage>
</organism>
<evidence type="ECO:0000313" key="10">
    <source>
        <dbReference type="EMBL" id="SPE27595.1"/>
    </source>
</evidence>
<dbReference type="InterPro" id="IPR013482">
    <property type="entry name" value="Molybde_CF_guanTrfase"/>
</dbReference>
<comment type="similarity">
    <text evidence="8">Belongs to the MobA family.</text>
</comment>
<dbReference type="GO" id="GO:0046872">
    <property type="term" value="F:metal ion binding"/>
    <property type="evidence" value="ECO:0007669"/>
    <property type="project" value="UniProtKB-KW"/>
</dbReference>
<keyword evidence="4 8" id="KW-0547">Nucleotide-binding</keyword>
<dbReference type="OrthoDB" id="9788394at2"/>
<feature type="binding site" evidence="8">
    <location>
        <position position="41"/>
    </location>
    <ligand>
        <name>GTP</name>
        <dbReference type="ChEBI" id="CHEBI:37565"/>
    </ligand>
</feature>
<evidence type="ECO:0000256" key="1">
    <source>
        <dbReference type="ARBA" id="ARBA00022490"/>
    </source>
</evidence>
<comment type="caution">
    <text evidence="8">Lacks conserved residue(s) required for the propagation of feature annotation.</text>
</comment>
<evidence type="ECO:0000313" key="11">
    <source>
        <dbReference type="Proteomes" id="UP000239735"/>
    </source>
</evidence>
<comment type="cofactor">
    <cofactor evidence="8">
        <name>Mg(2+)</name>
        <dbReference type="ChEBI" id="CHEBI:18420"/>
    </cofactor>
</comment>
<comment type="function">
    <text evidence="8">Transfers a GMP moiety from GTP to Mo-molybdopterin (Mo-MPT) cofactor (Moco or molybdenum cofactor) to form Mo-molybdopterin guanine dinucleotide (Mo-MGD) cofactor.</text>
</comment>
<comment type="domain">
    <text evidence="8">The N-terminal domain determines nucleotide recognition and specific binding, while the C-terminal domain determines the specific binding to the target protein.</text>
</comment>
<evidence type="ECO:0000256" key="4">
    <source>
        <dbReference type="ARBA" id="ARBA00022741"/>
    </source>
</evidence>
<keyword evidence="2 8" id="KW-0808">Transferase</keyword>
<dbReference type="CDD" id="cd02503">
    <property type="entry name" value="MobA"/>
    <property type="match status" value="1"/>
</dbReference>
<evidence type="ECO:0000259" key="9">
    <source>
        <dbReference type="Pfam" id="PF12804"/>
    </source>
</evidence>
<comment type="subcellular location">
    <subcellularLocation>
        <location evidence="8">Cytoplasm</location>
    </subcellularLocation>
</comment>
<sequence length="234" mass="24184">MSSGPLEPVAPFSCRERSERMGDSAGFVLAGGESSRMGRDKALLSFAGQPLIARAISILREAGLPVSIAGARSPALAEFASVIEDSGPGLGPLAGICAALASTSAKQAVFLPVDLPLLPSSLIVYLLHQARIAGHAVTVPTVNGFAETFPAVLDRAILPMLKAELGAGRNGCFSAFQRAASVLNQPISTVAVELLAQSGHVDHPLGLAPFRWFLNLNNAADLAQAEGLIAKRIA</sequence>
<dbReference type="Proteomes" id="UP000239735">
    <property type="component" value="Unassembled WGS sequence"/>
</dbReference>
<dbReference type="Pfam" id="PF12804">
    <property type="entry name" value="NTP_transf_3"/>
    <property type="match status" value="1"/>
</dbReference>
<evidence type="ECO:0000256" key="5">
    <source>
        <dbReference type="ARBA" id="ARBA00022842"/>
    </source>
</evidence>
<dbReference type="GO" id="GO:0005525">
    <property type="term" value="F:GTP binding"/>
    <property type="evidence" value="ECO:0007669"/>
    <property type="project" value="UniProtKB-UniRule"/>
</dbReference>
<dbReference type="InterPro" id="IPR025877">
    <property type="entry name" value="MobA-like_NTP_Trfase"/>
</dbReference>
<proteinExistence type="inferred from homology"/>
<feature type="binding site" evidence="8">
    <location>
        <begin position="29"/>
        <end position="31"/>
    </location>
    <ligand>
        <name>GTP</name>
        <dbReference type="ChEBI" id="CHEBI:37565"/>
    </ligand>
</feature>
<evidence type="ECO:0000256" key="6">
    <source>
        <dbReference type="ARBA" id="ARBA00023134"/>
    </source>
</evidence>
<name>A0A2N9LWM9_9BACT</name>
<dbReference type="EMBL" id="OKRB01000119">
    <property type="protein sequence ID" value="SPE27595.1"/>
    <property type="molecule type" value="Genomic_DNA"/>
</dbReference>
<dbReference type="GO" id="GO:0006777">
    <property type="term" value="P:Mo-molybdopterin cofactor biosynthetic process"/>
    <property type="evidence" value="ECO:0007669"/>
    <property type="project" value="UniProtKB-KW"/>
</dbReference>
<reference evidence="11" key="1">
    <citation type="submission" date="2018-02" db="EMBL/GenBank/DDBJ databases">
        <authorList>
            <person name="Hausmann B."/>
        </authorList>
    </citation>
    <scope>NUCLEOTIDE SEQUENCE [LARGE SCALE GENOMIC DNA]</scope>
    <source>
        <strain evidence="11">Peat soil MAG SbA5</strain>
    </source>
</reference>
<dbReference type="SUPFAM" id="SSF53448">
    <property type="entry name" value="Nucleotide-diphospho-sugar transferases"/>
    <property type="match status" value="1"/>
</dbReference>
<feature type="domain" description="MobA-like NTP transferase" evidence="9">
    <location>
        <begin position="26"/>
        <end position="170"/>
    </location>
</feature>
<dbReference type="HAMAP" id="MF_00316">
    <property type="entry name" value="MobA"/>
    <property type="match status" value="1"/>
</dbReference>
<protein>
    <recommendedName>
        <fullName evidence="8">Probable molybdenum cofactor guanylyltransferase</fullName>
        <shortName evidence="8">MoCo guanylyltransferase</shortName>
        <ecNumber evidence="8">2.7.7.77</ecNumber>
    </recommendedName>
    <alternativeName>
        <fullName evidence="8">GTP:molybdopterin guanylyltransferase</fullName>
    </alternativeName>
    <alternativeName>
        <fullName evidence="8">Mo-MPT guanylyltransferase</fullName>
    </alternativeName>
    <alternativeName>
        <fullName evidence="8">Molybdopterin guanylyltransferase</fullName>
    </alternativeName>
    <alternativeName>
        <fullName evidence="8">Molybdopterin-guanine dinucleotide synthase</fullName>
        <shortName evidence="8">MGD synthase</shortName>
    </alternativeName>
</protein>
<dbReference type="InterPro" id="IPR029044">
    <property type="entry name" value="Nucleotide-diphossugar_trans"/>
</dbReference>
<evidence type="ECO:0000256" key="2">
    <source>
        <dbReference type="ARBA" id="ARBA00022679"/>
    </source>
</evidence>
<dbReference type="PANTHER" id="PTHR19136">
    <property type="entry name" value="MOLYBDENUM COFACTOR GUANYLYLTRANSFERASE"/>
    <property type="match status" value="1"/>
</dbReference>
<feature type="binding site" evidence="8">
    <location>
        <position position="114"/>
    </location>
    <ligand>
        <name>GTP</name>
        <dbReference type="ChEBI" id="CHEBI:37565"/>
    </ligand>
</feature>
<dbReference type="PANTHER" id="PTHR19136:SF81">
    <property type="entry name" value="MOLYBDENUM COFACTOR GUANYLYLTRANSFERASE"/>
    <property type="match status" value="1"/>
</dbReference>
<keyword evidence="5 8" id="KW-0460">Magnesium</keyword>
<feature type="binding site" evidence="8">
    <location>
        <position position="114"/>
    </location>
    <ligand>
        <name>Mg(2+)</name>
        <dbReference type="ChEBI" id="CHEBI:18420"/>
    </ligand>
</feature>